<dbReference type="AlphaFoldDB" id="A0A5C3Q751"/>
<name>A0A5C3Q751_9AGAR</name>
<dbReference type="Proteomes" id="UP000305067">
    <property type="component" value="Unassembled WGS sequence"/>
</dbReference>
<accession>A0A5C3Q751</accession>
<reference evidence="2 3" key="1">
    <citation type="journal article" date="2019" name="Nat. Ecol. Evol.">
        <title>Megaphylogeny resolves global patterns of mushroom evolution.</title>
        <authorList>
            <person name="Varga T."/>
            <person name="Krizsan K."/>
            <person name="Foldi C."/>
            <person name="Dima B."/>
            <person name="Sanchez-Garcia M."/>
            <person name="Sanchez-Ramirez S."/>
            <person name="Szollosi G.J."/>
            <person name="Szarkandi J.G."/>
            <person name="Papp V."/>
            <person name="Albert L."/>
            <person name="Andreopoulos W."/>
            <person name="Angelini C."/>
            <person name="Antonin V."/>
            <person name="Barry K.W."/>
            <person name="Bougher N.L."/>
            <person name="Buchanan P."/>
            <person name="Buyck B."/>
            <person name="Bense V."/>
            <person name="Catcheside P."/>
            <person name="Chovatia M."/>
            <person name="Cooper J."/>
            <person name="Damon W."/>
            <person name="Desjardin D."/>
            <person name="Finy P."/>
            <person name="Geml J."/>
            <person name="Haridas S."/>
            <person name="Hughes K."/>
            <person name="Justo A."/>
            <person name="Karasinski D."/>
            <person name="Kautmanova I."/>
            <person name="Kiss B."/>
            <person name="Kocsube S."/>
            <person name="Kotiranta H."/>
            <person name="LaButti K.M."/>
            <person name="Lechner B.E."/>
            <person name="Liimatainen K."/>
            <person name="Lipzen A."/>
            <person name="Lukacs Z."/>
            <person name="Mihaltcheva S."/>
            <person name="Morgado L.N."/>
            <person name="Niskanen T."/>
            <person name="Noordeloos M.E."/>
            <person name="Ohm R.A."/>
            <person name="Ortiz-Santana B."/>
            <person name="Ovrebo C."/>
            <person name="Racz N."/>
            <person name="Riley R."/>
            <person name="Savchenko A."/>
            <person name="Shiryaev A."/>
            <person name="Soop K."/>
            <person name="Spirin V."/>
            <person name="Szebenyi C."/>
            <person name="Tomsovsky M."/>
            <person name="Tulloss R.E."/>
            <person name="Uehling J."/>
            <person name="Grigoriev I.V."/>
            <person name="Vagvolgyi C."/>
            <person name="Papp T."/>
            <person name="Martin F.M."/>
            <person name="Miettinen O."/>
            <person name="Hibbett D.S."/>
            <person name="Nagy L.G."/>
        </authorList>
    </citation>
    <scope>NUCLEOTIDE SEQUENCE [LARGE SCALE GENOMIC DNA]</scope>
    <source>
        <strain evidence="2 3">CBS 309.79</strain>
    </source>
</reference>
<evidence type="ECO:0000313" key="2">
    <source>
        <dbReference type="EMBL" id="TFK96987.1"/>
    </source>
</evidence>
<organism evidence="2 3">
    <name type="scientific">Pterulicium gracile</name>
    <dbReference type="NCBI Taxonomy" id="1884261"/>
    <lineage>
        <taxon>Eukaryota</taxon>
        <taxon>Fungi</taxon>
        <taxon>Dikarya</taxon>
        <taxon>Basidiomycota</taxon>
        <taxon>Agaricomycotina</taxon>
        <taxon>Agaricomycetes</taxon>
        <taxon>Agaricomycetidae</taxon>
        <taxon>Agaricales</taxon>
        <taxon>Pleurotineae</taxon>
        <taxon>Pterulaceae</taxon>
        <taxon>Pterulicium</taxon>
    </lineage>
</organism>
<evidence type="ECO:0000313" key="3">
    <source>
        <dbReference type="Proteomes" id="UP000305067"/>
    </source>
</evidence>
<dbReference type="EMBL" id="ML178852">
    <property type="protein sequence ID" value="TFK96987.1"/>
    <property type="molecule type" value="Genomic_DNA"/>
</dbReference>
<protein>
    <submittedName>
        <fullName evidence="2">Uncharacterized protein</fullName>
    </submittedName>
</protein>
<evidence type="ECO:0000256" key="1">
    <source>
        <dbReference type="SAM" id="MobiDB-lite"/>
    </source>
</evidence>
<feature type="region of interest" description="Disordered" evidence="1">
    <location>
        <begin position="187"/>
        <end position="209"/>
    </location>
</feature>
<gene>
    <name evidence="2" type="ORF">BDV98DRAFT_633475</name>
</gene>
<keyword evidence="3" id="KW-1185">Reference proteome</keyword>
<proteinExistence type="predicted"/>
<sequence length="235" mass="26069">MSRRWRIIVLGNPQLWARPELTCSSIEPRVALKLNRAGKVEHQRTVDGQCCALQRQIFVQYAVRARELQLALGGGDYGEYEFHGPQAGSSAPISDALQRADSLNLEFTALETLRITNTPQLPHRRLSQRSPPRTPLLGKHTSCFDLLRVQSLGKHVFSAASTLQNHLLQRVFSGSSARLTPNLLEDRARGSRIQPPRPGRSEQRETAPSQMVAYLLPTGRASIGNLAQVPPNTDP</sequence>